<keyword evidence="10" id="KW-0739">Sodium transport</keyword>
<dbReference type="GO" id="GO:0006814">
    <property type="term" value="P:sodium ion transport"/>
    <property type="evidence" value="ECO:0007669"/>
    <property type="project" value="UniProtKB-KW"/>
</dbReference>
<feature type="transmembrane region" description="Helical" evidence="13">
    <location>
        <begin position="550"/>
        <end position="572"/>
    </location>
</feature>
<keyword evidence="12" id="KW-0175">Coiled coil</keyword>
<dbReference type="InterPro" id="IPR038377">
    <property type="entry name" value="Na/Glc_symporter_sf"/>
</dbReference>
<feature type="transmembrane region" description="Helical" evidence="13">
    <location>
        <begin position="74"/>
        <end position="96"/>
    </location>
</feature>
<dbReference type="PANTHER" id="PTHR42985:SF40">
    <property type="entry name" value="LD47995P-RELATED"/>
    <property type="match status" value="1"/>
</dbReference>
<dbReference type="CDD" id="cd11494">
    <property type="entry name" value="SLC5sbd_NIS-like_u2"/>
    <property type="match status" value="1"/>
</dbReference>
<feature type="transmembrane region" description="Helical" evidence="13">
    <location>
        <begin position="449"/>
        <end position="467"/>
    </location>
</feature>
<evidence type="ECO:0000256" key="7">
    <source>
        <dbReference type="ARBA" id="ARBA00023053"/>
    </source>
</evidence>
<evidence type="ECO:0000256" key="10">
    <source>
        <dbReference type="ARBA" id="ARBA00023201"/>
    </source>
</evidence>
<accession>A0A5D3YIP9</accession>
<sequence>MHWIDWLVLIAFLGYTIWDGTRHGKESDNIEGFFLANRSMPWWAMGLSVMATQASAITFIGTTGQAYVEDMRFVQIYLAVPFAMIILCTTLVPFFNKLQNFSAYEVLEERFGLSTRLFTSLLFLFSRGLGLGIIIAAPSYVLALLLNIPLSTTILIIGITATLYTMVGGIHGVIRTDVKQMAIMLFALAFCFFWIHYQLPENVEFSDSLYLAGTLGKLDALDLSFDISEKYNVWTGVIASLFLMLSYFGTDQSQVQRYLTAKSLDDARKSLLLTAYAKIPMQFFILLLGVMLYVFYIFGAPPMSFRSVEPTAQQQQIEMKGEQLQKQYDRAYQQRKESARELLQNRTDKNARQFQQADQQLNEVRQAELQRQEKITQSSLNDTNYILPYFILNEVPIGIIGLIVAGIFAAALSSIDSELNALATISIVDWYKRLDSKDRDEAWYLKSSRFATVLWGTLATLAALALGETRSIIELVNKIGSYFYGSILGVFVLLLWVKRANGVGALTGLISGMGTVFLFDRIYTNPGNGDWETIMPWQHVPEGFTKSIEYLWLNPVGTTVVVVVGIIFSMFWNRFKRE</sequence>
<evidence type="ECO:0000256" key="13">
    <source>
        <dbReference type="SAM" id="Phobius"/>
    </source>
</evidence>
<protein>
    <submittedName>
        <fullName evidence="14">Sodium:solute symporter family protein</fullName>
    </submittedName>
</protein>
<keyword evidence="5 13" id="KW-0812">Transmembrane</keyword>
<reference evidence="14 15" key="1">
    <citation type="submission" date="2019-07" db="EMBL/GenBank/DDBJ databases">
        <title>Genomic Encyclopedia of Archaeal and Bacterial Type Strains, Phase II (KMG-II): from individual species to whole genera.</title>
        <authorList>
            <person name="Goeker M."/>
        </authorList>
    </citation>
    <scope>NUCLEOTIDE SEQUENCE [LARGE SCALE GENOMIC DNA]</scope>
    <source>
        <strain evidence="14 15">DSM 21935</strain>
    </source>
</reference>
<keyword evidence="8" id="KW-0406">Ion transport</keyword>
<dbReference type="EMBL" id="VNHY01000004">
    <property type="protein sequence ID" value="TYP92184.1"/>
    <property type="molecule type" value="Genomic_DNA"/>
</dbReference>
<dbReference type="GO" id="GO:0005886">
    <property type="term" value="C:plasma membrane"/>
    <property type="evidence" value="ECO:0007669"/>
    <property type="project" value="UniProtKB-SubCell"/>
</dbReference>
<dbReference type="RefSeq" id="WP_148899741.1">
    <property type="nucleotide sequence ID" value="NZ_VNHY01000004.1"/>
</dbReference>
<feature type="transmembrane region" description="Helical" evidence="13">
    <location>
        <begin position="271"/>
        <end position="298"/>
    </location>
</feature>
<dbReference type="InterPro" id="IPR001734">
    <property type="entry name" value="Na/solute_symporter"/>
</dbReference>
<evidence type="ECO:0000256" key="11">
    <source>
        <dbReference type="RuleBase" id="RU362091"/>
    </source>
</evidence>
<evidence type="ECO:0000256" key="8">
    <source>
        <dbReference type="ARBA" id="ARBA00023065"/>
    </source>
</evidence>
<dbReference type="Gene3D" id="1.20.1730.10">
    <property type="entry name" value="Sodium/glucose cotransporter"/>
    <property type="match status" value="1"/>
</dbReference>
<evidence type="ECO:0000313" key="15">
    <source>
        <dbReference type="Proteomes" id="UP000324595"/>
    </source>
</evidence>
<keyword evidence="6 13" id="KW-1133">Transmembrane helix</keyword>
<evidence type="ECO:0000256" key="5">
    <source>
        <dbReference type="ARBA" id="ARBA00022692"/>
    </source>
</evidence>
<feature type="transmembrane region" description="Helical" evidence="13">
    <location>
        <begin position="231"/>
        <end position="250"/>
    </location>
</feature>
<feature type="transmembrane region" description="Helical" evidence="13">
    <location>
        <begin position="153"/>
        <end position="174"/>
    </location>
</feature>
<keyword evidence="9 13" id="KW-0472">Membrane</keyword>
<evidence type="ECO:0000256" key="9">
    <source>
        <dbReference type="ARBA" id="ARBA00023136"/>
    </source>
</evidence>
<comment type="caution">
    <text evidence="14">The sequence shown here is derived from an EMBL/GenBank/DDBJ whole genome shotgun (WGS) entry which is preliminary data.</text>
</comment>
<comment type="similarity">
    <text evidence="2 11">Belongs to the sodium:solute symporter (SSF) (TC 2.A.21) family.</text>
</comment>
<evidence type="ECO:0000256" key="6">
    <source>
        <dbReference type="ARBA" id="ARBA00022989"/>
    </source>
</evidence>
<feature type="transmembrane region" description="Helical" evidence="13">
    <location>
        <begin position="42"/>
        <end position="62"/>
    </location>
</feature>
<gene>
    <name evidence="14" type="ORF">LX73_2435</name>
</gene>
<evidence type="ECO:0000256" key="12">
    <source>
        <dbReference type="SAM" id="Coils"/>
    </source>
</evidence>
<dbReference type="Pfam" id="PF00474">
    <property type="entry name" value="SSF"/>
    <property type="match status" value="2"/>
</dbReference>
<evidence type="ECO:0000256" key="2">
    <source>
        <dbReference type="ARBA" id="ARBA00006434"/>
    </source>
</evidence>
<organism evidence="14 15">
    <name type="scientific">Fodinibius salinus</name>
    <dbReference type="NCBI Taxonomy" id="860790"/>
    <lineage>
        <taxon>Bacteria</taxon>
        <taxon>Pseudomonadati</taxon>
        <taxon>Balneolota</taxon>
        <taxon>Balneolia</taxon>
        <taxon>Balneolales</taxon>
        <taxon>Balneolaceae</taxon>
        <taxon>Fodinibius</taxon>
    </lineage>
</organism>
<keyword evidence="3" id="KW-0813">Transport</keyword>
<dbReference type="GO" id="GO:0015293">
    <property type="term" value="F:symporter activity"/>
    <property type="evidence" value="ECO:0007669"/>
    <property type="project" value="TreeGrafter"/>
</dbReference>
<evidence type="ECO:0000256" key="1">
    <source>
        <dbReference type="ARBA" id="ARBA00004651"/>
    </source>
</evidence>
<dbReference type="InterPro" id="IPR051163">
    <property type="entry name" value="Sodium:Solute_Symporter_SSF"/>
</dbReference>
<evidence type="ECO:0000256" key="3">
    <source>
        <dbReference type="ARBA" id="ARBA00022448"/>
    </source>
</evidence>
<feature type="transmembrane region" description="Helical" evidence="13">
    <location>
        <begin position="181"/>
        <end position="199"/>
    </location>
</feature>
<dbReference type="PANTHER" id="PTHR42985">
    <property type="entry name" value="SODIUM-COUPLED MONOCARBOXYLATE TRANSPORTER"/>
    <property type="match status" value="1"/>
</dbReference>
<dbReference type="AlphaFoldDB" id="A0A5D3YIP9"/>
<evidence type="ECO:0000313" key="14">
    <source>
        <dbReference type="EMBL" id="TYP92184.1"/>
    </source>
</evidence>
<evidence type="ECO:0000256" key="4">
    <source>
        <dbReference type="ARBA" id="ARBA00022475"/>
    </source>
</evidence>
<keyword evidence="7" id="KW-0915">Sodium</keyword>
<dbReference type="OrthoDB" id="9803597at2"/>
<feature type="coiled-coil region" evidence="12">
    <location>
        <begin position="321"/>
        <end position="377"/>
    </location>
</feature>
<feature type="transmembrane region" description="Helical" evidence="13">
    <location>
        <begin position="479"/>
        <end position="497"/>
    </location>
</feature>
<feature type="transmembrane region" description="Helical" evidence="13">
    <location>
        <begin position="386"/>
        <end position="412"/>
    </location>
</feature>
<dbReference type="Proteomes" id="UP000324595">
    <property type="component" value="Unassembled WGS sequence"/>
</dbReference>
<feature type="transmembrane region" description="Helical" evidence="13">
    <location>
        <begin position="6"/>
        <end position="21"/>
    </location>
</feature>
<dbReference type="PROSITE" id="PS50283">
    <property type="entry name" value="NA_SOLUT_SYMP_3"/>
    <property type="match status" value="1"/>
</dbReference>
<keyword evidence="4" id="KW-1003">Cell membrane</keyword>
<feature type="transmembrane region" description="Helical" evidence="13">
    <location>
        <begin position="504"/>
        <end position="523"/>
    </location>
</feature>
<feature type="transmembrane region" description="Helical" evidence="13">
    <location>
        <begin position="117"/>
        <end position="141"/>
    </location>
</feature>
<comment type="subcellular location">
    <subcellularLocation>
        <location evidence="1">Cell membrane</location>
        <topology evidence="1">Multi-pass membrane protein</topology>
    </subcellularLocation>
</comment>
<proteinExistence type="inferred from homology"/>
<name>A0A5D3YIP9_9BACT</name>
<keyword evidence="15" id="KW-1185">Reference proteome</keyword>